<dbReference type="InterPro" id="IPR005151">
    <property type="entry name" value="Tail-specific_protease"/>
</dbReference>
<feature type="chain" id="PRO_5046873218" evidence="1">
    <location>
        <begin position="22"/>
        <end position="571"/>
    </location>
</feature>
<dbReference type="Proteomes" id="UP001597197">
    <property type="component" value="Unassembled WGS sequence"/>
</dbReference>
<dbReference type="PANTHER" id="PTHR32060:SF30">
    <property type="entry name" value="CARBOXY-TERMINAL PROCESSING PROTEASE CTPA"/>
    <property type="match status" value="1"/>
</dbReference>
<dbReference type="RefSeq" id="WP_382318395.1">
    <property type="nucleotide sequence ID" value="NZ_JBHUFD010000019.1"/>
</dbReference>
<accession>A0ABW4R1K0</accession>
<dbReference type="EMBL" id="JBHUFD010000019">
    <property type="protein sequence ID" value="MFD1875562.1"/>
    <property type="molecule type" value="Genomic_DNA"/>
</dbReference>
<dbReference type="Gene3D" id="3.90.226.10">
    <property type="entry name" value="2-enoyl-CoA Hydratase, Chain A, domain 1"/>
    <property type="match status" value="1"/>
</dbReference>
<dbReference type="CDD" id="cd07562">
    <property type="entry name" value="Peptidase_S41_TRI"/>
    <property type="match status" value="1"/>
</dbReference>
<evidence type="ECO:0000259" key="2">
    <source>
        <dbReference type="SMART" id="SM00245"/>
    </source>
</evidence>
<dbReference type="InterPro" id="IPR029045">
    <property type="entry name" value="ClpP/crotonase-like_dom_sf"/>
</dbReference>
<evidence type="ECO:0000313" key="4">
    <source>
        <dbReference type="Proteomes" id="UP001597197"/>
    </source>
</evidence>
<gene>
    <name evidence="3" type="ORF">ACFSDX_24230</name>
</gene>
<dbReference type="Gene3D" id="2.30.42.10">
    <property type="match status" value="1"/>
</dbReference>
<keyword evidence="1" id="KW-0732">Signal</keyword>
<dbReference type="SUPFAM" id="SSF52096">
    <property type="entry name" value="ClpP/crotonase"/>
    <property type="match status" value="1"/>
</dbReference>
<comment type="caution">
    <text evidence="3">The sequence shown here is derived from an EMBL/GenBank/DDBJ whole genome shotgun (WGS) entry which is preliminary data.</text>
</comment>
<dbReference type="InterPro" id="IPR036034">
    <property type="entry name" value="PDZ_sf"/>
</dbReference>
<organism evidence="3 4">
    <name type="scientific">Hymenobacter bucti</name>
    <dbReference type="NCBI Taxonomy" id="1844114"/>
    <lineage>
        <taxon>Bacteria</taxon>
        <taxon>Pseudomonadati</taxon>
        <taxon>Bacteroidota</taxon>
        <taxon>Cytophagia</taxon>
        <taxon>Cytophagales</taxon>
        <taxon>Hymenobacteraceae</taxon>
        <taxon>Hymenobacter</taxon>
    </lineage>
</organism>
<dbReference type="Pfam" id="PF03572">
    <property type="entry name" value="Peptidase_S41"/>
    <property type="match status" value="1"/>
</dbReference>
<proteinExistence type="predicted"/>
<dbReference type="SMART" id="SM00245">
    <property type="entry name" value="TSPc"/>
    <property type="match status" value="1"/>
</dbReference>
<reference evidence="4" key="1">
    <citation type="journal article" date="2019" name="Int. J. Syst. Evol. Microbiol.">
        <title>The Global Catalogue of Microorganisms (GCM) 10K type strain sequencing project: providing services to taxonomists for standard genome sequencing and annotation.</title>
        <authorList>
            <consortium name="The Broad Institute Genomics Platform"/>
            <consortium name="The Broad Institute Genome Sequencing Center for Infectious Disease"/>
            <person name="Wu L."/>
            <person name="Ma J."/>
        </authorList>
    </citation>
    <scope>NUCLEOTIDE SEQUENCE [LARGE SCALE GENOMIC DNA]</scope>
    <source>
        <strain evidence="4">CGMCC 1.15795</strain>
    </source>
</reference>
<feature type="domain" description="Tail specific protease" evidence="2">
    <location>
        <begin position="343"/>
        <end position="546"/>
    </location>
</feature>
<evidence type="ECO:0000313" key="3">
    <source>
        <dbReference type="EMBL" id="MFD1875562.1"/>
    </source>
</evidence>
<sequence length="571" mass="62984">MTSLRYWLLLVLCLGGSQVTATSVIGRPADLGVPSLPALSKLQLESLVLLGRVWGFVKYYHPAATTGEVDWDHELRTLLPQVTACRTPLERSQVFGQWLTSLGPVLPCPSCAPVQATARLQPTLRWLTDLRVVSPALSAQLTFLRDNRAQEPATSVHLGAAGQVLYNEDVGAPLTYPALSERLLALYRYWNIIEYFFPYKYAIGEPWEQVLAEFIPRFRTATDAPAYHLTVLALITRLHDTHATLFMDPVLEKYWGAYQVPVRLVFIGAQPVVAEVYQVAGPAFPLQRGDVLTQVGGQSVAWWVAAHQALVPASNLASQRRNMAALLLRGDTTHIPVQLRRDGQSVTVTVPQLRIRRGWLRPPSPAPDTTRCYHLVQPDIGYLTLATLEKNQLPTIMQAFRHTKGLIIDLRNYPHEFVVYDLARYFVTEPTPFVRVSAPDLTYPGQFLDKAPLLVRPGGGLPPYQGQVLLLVNEQTQSQAEFTAMALRCAPKARLLGSSTAGADGNVSDEIFLPGGLATRITGLGVYYPDGRETQRIGLVPDIMVSPTPAGLAAGRDELLEQAIQVLNDSH</sequence>
<dbReference type="PANTHER" id="PTHR32060">
    <property type="entry name" value="TAIL-SPECIFIC PROTEASE"/>
    <property type="match status" value="1"/>
</dbReference>
<keyword evidence="4" id="KW-1185">Reference proteome</keyword>
<feature type="signal peptide" evidence="1">
    <location>
        <begin position="1"/>
        <end position="21"/>
    </location>
</feature>
<protein>
    <submittedName>
        <fullName evidence="3">S41 family peptidase</fullName>
    </submittedName>
</protein>
<evidence type="ECO:0000256" key="1">
    <source>
        <dbReference type="SAM" id="SignalP"/>
    </source>
</evidence>
<name>A0ABW4R1K0_9BACT</name>